<evidence type="ECO:0000256" key="1">
    <source>
        <dbReference type="SAM" id="MobiDB-lite"/>
    </source>
</evidence>
<protein>
    <submittedName>
        <fullName evidence="2">Uncharacterized protein</fullName>
    </submittedName>
</protein>
<dbReference type="EMBL" id="ASPP01019969">
    <property type="protein sequence ID" value="ETO14558.1"/>
    <property type="molecule type" value="Genomic_DNA"/>
</dbReference>
<organism evidence="2 3">
    <name type="scientific">Reticulomyxa filosa</name>
    <dbReference type="NCBI Taxonomy" id="46433"/>
    <lineage>
        <taxon>Eukaryota</taxon>
        <taxon>Sar</taxon>
        <taxon>Rhizaria</taxon>
        <taxon>Retaria</taxon>
        <taxon>Foraminifera</taxon>
        <taxon>Monothalamids</taxon>
        <taxon>Reticulomyxidae</taxon>
        <taxon>Reticulomyxa</taxon>
    </lineage>
</organism>
<proteinExistence type="predicted"/>
<dbReference type="Proteomes" id="UP000023152">
    <property type="component" value="Unassembled WGS sequence"/>
</dbReference>
<feature type="compositionally biased region" description="Polar residues" evidence="1">
    <location>
        <begin position="28"/>
        <end position="37"/>
    </location>
</feature>
<comment type="caution">
    <text evidence="2">The sequence shown here is derived from an EMBL/GenBank/DDBJ whole genome shotgun (WGS) entry which is preliminary data.</text>
</comment>
<accession>X6MKL5</accession>
<sequence length="80" mass="9612">MFAFLLTAVIIVVSSYILYKYLFKPDDLQNNATTRGTLGQEKDKEKWKEAEKEKEKEKGKEKEKEKRRKVRVRKKTKDFQ</sequence>
<feature type="compositionally biased region" description="Basic and acidic residues" evidence="1">
    <location>
        <begin position="40"/>
        <end position="64"/>
    </location>
</feature>
<evidence type="ECO:0000313" key="3">
    <source>
        <dbReference type="Proteomes" id="UP000023152"/>
    </source>
</evidence>
<feature type="compositionally biased region" description="Basic residues" evidence="1">
    <location>
        <begin position="65"/>
        <end position="80"/>
    </location>
</feature>
<evidence type="ECO:0000313" key="2">
    <source>
        <dbReference type="EMBL" id="ETO14558.1"/>
    </source>
</evidence>
<feature type="region of interest" description="Disordered" evidence="1">
    <location>
        <begin position="28"/>
        <end position="80"/>
    </location>
</feature>
<reference evidence="2 3" key="1">
    <citation type="journal article" date="2013" name="Curr. Biol.">
        <title>The Genome of the Foraminiferan Reticulomyxa filosa.</title>
        <authorList>
            <person name="Glockner G."/>
            <person name="Hulsmann N."/>
            <person name="Schleicher M."/>
            <person name="Noegel A.A."/>
            <person name="Eichinger L."/>
            <person name="Gallinger C."/>
            <person name="Pawlowski J."/>
            <person name="Sierra R."/>
            <person name="Euteneuer U."/>
            <person name="Pillet L."/>
            <person name="Moustafa A."/>
            <person name="Platzer M."/>
            <person name="Groth M."/>
            <person name="Szafranski K."/>
            <person name="Schliwa M."/>
        </authorList>
    </citation>
    <scope>NUCLEOTIDE SEQUENCE [LARGE SCALE GENOMIC DNA]</scope>
</reference>
<dbReference type="AlphaFoldDB" id="X6MKL5"/>
<name>X6MKL5_RETFI</name>
<keyword evidence="3" id="KW-1185">Reference proteome</keyword>
<gene>
    <name evidence="2" type="ORF">RFI_22809</name>
</gene>